<proteinExistence type="inferred from homology"/>
<dbReference type="AlphaFoldDB" id="A0AAV5VGP8"/>
<comment type="subcellular location">
    <subcellularLocation>
        <location evidence="1">Nucleus</location>
    </subcellularLocation>
</comment>
<dbReference type="InterPro" id="IPR037000">
    <property type="entry name" value="Ski_DNA-bd_sf"/>
</dbReference>
<evidence type="ECO:0000313" key="6">
    <source>
        <dbReference type="EMBL" id="GMT18826.1"/>
    </source>
</evidence>
<dbReference type="CDD" id="cd21081">
    <property type="entry name" value="DHD_Dac"/>
    <property type="match status" value="1"/>
</dbReference>
<dbReference type="SUPFAM" id="SSF46955">
    <property type="entry name" value="Putative DNA-binding domain"/>
    <property type="match status" value="1"/>
</dbReference>
<dbReference type="Pfam" id="PF02437">
    <property type="entry name" value="Ski_Sno_DHD"/>
    <property type="match status" value="1"/>
</dbReference>
<keyword evidence="7" id="KW-1185">Reference proteome</keyword>
<evidence type="ECO:0000256" key="3">
    <source>
        <dbReference type="ARBA" id="ARBA00038192"/>
    </source>
</evidence>
<dbReference type="GO" id="GO:0005667">
    <property type="term" value="C:transcription regulator complex"/>
    <property type="evidence" value="ECO:0007669"/>
    <property type="project" value="TreeGrafter"/>
</dbReference>
<protein>
    <recommendedName>
        <fullName evidence="5">SKI/SNO/DAC domain-containing protein</fullName>
    </recommendedName>
</protein>
<dbReference type="InterPro" id="IPR003380">
    <property type="entry name" value="SKI/SNO/DAC"/>
</dbReference>
<gene>
    <name evidence="6" type="ORF">PFISCL1PPCAC_10123</name>
</gene>
<evidence type="ECO:0000256" key="1">
    <source>
        <dbReference type="ARBA" id="ARBA00004123"/>
    </source>
</evidence>
<sequence length="425" mass="47768">MYEPMAVLRSLAELQHKFQPDSTGSVGFSSPQSNAPNYEEALSKAIEDGDFKSTPAFLAEENQVKIIDYKGEKVASFTIQSVEMICLPQVYELFLKTMVGGLHTVYTKLKRLEIAPLVCNVEQVRALRSLGAIQPGVNRCKLIAKTDFDALYDDCTSSCNRPGRPAKRVSDDWLTAQSIACKQSKVEVGSPPLSACQPTSFSTESLLSSNPSQLLGSASSFLSGMNLSGSQSALLGLLPGFNHILVQQMIAQAKMRENQERECENEEEEEERDEVDERREEEEKEDSQSSNEDSPIDEKNESKREQKTESRSRDDSSSRDESKSMSPNNNSGTLTSTPSGRSSQNRMNVPDFSKLISLLETTVEQFKKRDEMNNEKTRRERAERSLAMERRRSNLLISRWNRTRRELVNLQSRITILEQSSHTVS</sequence>
<comment type="similarity">
    <text evidence="3">Belongs to the DACH/dachshund family.</text>
</comment>
<dbReference type="GO" id="GO:0005634">
    <property type="term" value="C:nucleus"/>
    <property type="evidence" value="ECO:0007669"/>
    <property type="project" value="UniProtKB-SubCell"/>
</dbReference>
<feature type="compositionally biased region" description="Basic and acidic residues" evidence="4">
    <location>
        <begin position="296"/>
        <end position="323"/>
    </location>
</feature>
<feature type="compositionally biased region" description="Polar residues" evidence="4">
    <location>
        <begin position="327"/>
        <end position="347"/>
    </location>
</feature>
<dbReference type="Proteomes" id="UP001432322">
    <property type="component" value="Unassembled WGS sequence"/>
</dbReference>
<organism evidence="6 7">
    <name type="scientific">Pristionchus fissidentatus</name>
    <dbReference type="NCBI Taxonomy" id="1538716"/>
    <lineage>
        <taxon>Eukaryota</taxon>
        <taxon>Metazoa</taxon>
        <taxon>Ecdysozoa</taxon>
        <taxon>Nematoda</taxon>
        <taxon>Chromadorea</taxon>
        <taxon>Rhabditida</taxon>
        <taxon>Rhabditina</taxon>
        <taxon>Diplogasteromorpha</taxon>
        <taxon>Diplogasteroidea</taxon>
        <taxon>Neodiplogasteridae</taxon>
        <taxon>Pristionchus</taxon>
    </lineage>
</organism>
<dbReference type="EMBL" id="BTSY01000003">
    <property type="protein sequence ID" value="GMT18826.1"/>
    <property type="molecule type" value="Genomic_DNA"/>
</dbReference>
<reference evidence="6" key="1">
    <citation type="submission" date="2023-10" db="EMBL/GenBank/DDBJ databases">
        <title>Genome assembly of Pristionchus species.</title>
        <authorList>
            <person name="Yoshida K."/>
            <person name="Sommer R.J."/>
        </authorList>
    </citation>
    <scope>NUCLEOTIDE SEQUENCE</scope>
    <source>
        <strain evidence="6">RS5133</strain>
    </source>
</reference>
<evidence type="ECO:0000256" key="4">
    <source>
        <dbReference type="SAM" id="MobiDB-lite"/>
    </source>
</evidence>
<dbReference type="InterPro" id="IPR009061">
    <property type="entry name" value="DNA-bd_dom_put_sf"/>
</dbReference>
<dbReference type="Gene3D" id="3.10.260.20">
    <property type="entry name" value="Ski"/>
    <property type="match status" value="1"/>
</dbReference>
<feature type="compositionally biased region" description="Acidic residues" evidence="4">
    <location>
        <begin position="263"/>
        <end position="285"/>
    </location>
</feature>
<dbReference type="PANTHER" id="PTHR12577:SF6">
    <property type="entry name" value="DACHSHUND, ISOFORM B"/>
    <property type="match status" value="1"/>
</dbReference>
<comment type="caution">
    <text evidence="6">The sequence shown here is derived from an EMBL/GenBank/DDBJ whole genome shotgun (WGS) entry which is preliminary data.</text>
</comment>
<name>A0AAV5VGP8_9BILA</name>
<feature type="region of interest" description="Disordered" evidence="4">
    <location>
        <begin position="257"/>
        <end position="347"/>
    </location>
</feature>
<dbReference type="GO" id="GO:0000981">
    <property type="term" value="F:DNA-binding transcription factor activity, RNA polymerase II-specific"/>
    <property type="evidence" value="ECO:0007669"/>
    <property type="project" value="TreeGrafter"/>
</dbReference>
<evidence type="ECO:0000256" key="2">
    <source>
        <dbReference type="ARBA" id="ARBA00023242"/>
    </source>
</evidence>
<dbReference type="FunFam" id="3.10.260.20:FF:000001">
    <property type="entry name" value="Dachshund homolog 1"/>
    <property type="match status" value="1"/>
</dbReference>
<evidence type="ECO:0000259" key="5">
    <source>
        <dbReference type="Pfam" id="PF02437"/>
    </source>
</evidence>
<keyword evidence="2" id="KW-0539">Nucleus</keyword>
<accession>A0AAV5VGP8</accession>
<dbReference type="GO" id="GO:0000978">
    <property type="term" value="F:RNA polymerase II cis-regulatory region sequence-specific DNA binding"/>
    <property type="evidence" value="ECO:0007669"/>
    <property type="project" value="TreeGrafter"/>
</dbReference>
<feature type="domain" description="SKI/SNO/DAC" evidence="5">
    <location>
        <begin position="58"/>
        <end position="156"/>
    </location>
</feature>
<dbReference type="InterPro" id="IPR052417">
    <property type="entry name" value="Dachshund_domain"/>
</dbReference>
<dbReference type="PANTHER" id="PTHR12577">
    <property type="entry name" value="DACHSHUND"/>
    <property type="match status" value="1"/>
</dbReference>
<evidence type="ECO:0000313" key="7">
    <source>
        <dbReference type="Proteomes" id="UP001432322"/>
    </source>
</evidence>